<evidence type="ECO:0000256" key="4">
    <source>
        <dbReference type="SAM" id="Phobius"/>
    </source>
</evidence>
<keyword evidence="2" id="KW-0547">Nucleotide-binding</keyword>
<dbReference type="InterPro" id="IPR017441">
    <property type="entry name" value="Protein_kinase_ATP_BS"/>
</dbReference>
<dbReference type="EMBL" id="NIVC01001224">
    <property type="protein sequence ID" value="PAA70585.1"/>
    <property type="molecule type" value="Genomic_DNA"/>
</dbReference>
<dbReference type="SUPFAM" id="SSF56112">
    <property type="entry name" value="Protein kinase-like (PK-like)"/>
    <property type="match status" value="1"/>
</dbReference>
<dbReference type="Pfam" id="PF07714">
    <property type="entry name" value="PK_Tyr_Ser-Thr"/>
    <property type="match status" value="1"/>
</dbReference>
<name>A0A267F9X5_9PLAT</name>
<feature type="region of interest" description="Disordered" evidence="3">
    <location>
        <begin position="310"/>
        <end position="329"/>
    </location>
</feature>
<feature type="compositionally biased region" description="Basic residues" evidence="3">
    <location>
        <begin position="164"/>
        <end position="184"/>
    </location>
</feature>
<feature type="transmembrane region" description="Helical" evidence="4">
    <location>
        <begin position="6"/>
        <end position="32"/>
    </location>
</feature>
<comment type="caution">
    <text evidence="6">The sequence shown here is derived from an EMBL/GenBank/DDBJ whole genome shotgun (WGS) entry which is preliminary data.</text>
</comment>
<dbReference type="Gene3D" id="1.10.510.10">
    <property type="entry name" value="Transferase(Phosphotransferase) domain 1"/>
    <property type="match status" value="1"/>
</dbReference>
<keyword evidence="4" id="KW-1133">Transmembrane helix</keyword>
<dbReference type="GO" id="GO:0005518">
    <property type="term" value="F:collagen binding"/>
    <property type="evidence" value="ECO:0007669"/>
    <property type="project" value="TreeGrafter"/>
</dbReference>
<keyword evidence="2" id="KW-0067">ATP-binding</keyword>
<evidence type="ECO:0000256" key="2">
    <source>
        <dbReference type="PROSITE-ProRule" id="PRU10141"/>
    </source>
</evidence>
<dbReference type="AlphaFoldDB" id="A0A267F9X5"/>
<dbReference type="InterPro" id="IPR020635">
    <property type="entry name" value="Tyr_kinase_cat_dom"/>
</dbReference>
<dbReference type="OrthoDB" id="6071166at2759"/>
<evidence type="ECO:0000313" key="7">
    <source>
        <dbReference type="Proteomes" id="UP000215902"/>
    </source>
</evidence>
<keyword evidence="7" id="KW-1185">Reference proteome</keyword>
<dbReference type="GO" id="GO:0038062">
    <property type="term" value="F:protein tyrosine kinase collagen receptor activity"/>
    <property type="evidence" value="ECO:0007669"/>
    <property type="project" value="TreeGrafter"/>
</dbReference>
<dbReference type="STRING" id="282301.A0A267F9X5"/>
<feature type="region of interest" description="Disordered" evidence="3">
    <location>
        <begin position="110"/>
        <end position="193"/>
    </location>
</feature>
<comment type="subcellular location">
    <subcellularLocation>
        <location evidence="1">Membrane</location>
        <topology evidence="1">Single-pass membrane protein</topology>
    </subcellularLocation>
</comment>
<dbReference type="GO" id="GO:0005524">
    <property type="term" value="F:ATP binding"/>
    <property type="evidence" value="ECO:0007669"/>
    <property type="project" value="UniProtKB-UniRule"/>
</dbReference>
<evidence type="ECO:0000256" key="1">
    <source>
        <dbReference type="ARBA" id="ARBA00004167"/>
    </source>
</evidence>
<organism evidence="6 7">
    <name type="scientific">Macrostomum lignano</name>
    <dbReference type="NCBI Taxonomy" id="282301"/>
    <lineage>
        <taxon>Eukaryota</taxon>
        <taxon>Metazoa</taxon>
        <taxon>Spiralia</taxon>
        <taxon>Lophotrochozoa</taxon>
        <taxon>Platyhelminthes</taxon>
        <taxon>Rhabditophora</taxon>
        <taxon>Macrostomorpha</taxon>
        <taxon>Macrostomida</taxon>
        <taxon>Macrostomidae</taxon>
        <taxon>Macrostomum</taxon>
    </lineage>
</organism>
<evidence type="ECO:0000313" key="6">
    <source>
        <dbReference type="EMBL" id="PAA70585.1"/>
    </source>
</evidence>
<dbReference type="SMART" id="SM00219">
    <property type="entry name" value="TyrKc"/>
    <property type="match status" value="1"/>
</dbReference>
<dbReference type="InterPro" id="IPR001245">
    <property type="entry name" value="Ser-Thr/Tyr_kinase_cat_dom"/>
</dbReference>
<dbReference type="InterPro" id="IPR000719">
    <property type="entry name" value="Prot_kinase_dom"/>
</dbReference>
<evidence type="ECO:0000256" key="3">
    <source>
        <dbReference type="SAM" id="MobiDB-lite"/>
    </source>
</evidence>
<dbReference type="PROSITE" id="PS50011">
    <property type="entry name" value="PROTEIN_KINASE_DOM"/>
    <property type="match status" value="1"/>
</dbReference>
<accession>A0A267F9X5</accession>
<keyword evidence="4" id="KW-0472">Membrane</keyword>
<feature type="compositionally biased region" description="Acidic residues" evidence="3">
    <location>
        <begin position="320"/>
        <end position="329"/>
    </location>
</feature>
<gene>
    <name evidence="6" type="ORF">BOX15_Mlig019099g1</name>
</gene>
<dbReference type="InterPro" id="IPR011009">
    <property type="entry name" value="Kinase-like_dom_sf"/>
</dbReference>
<reference evidence="6 7" key="1">
    <citation type="submission" date="2017-06" db="EMBL/GenBank/DDBJ databases">
        <title>A platform for efficient transgenesis in Macrostomum lignano, a flatworm model organism for stem cell research.</title>
        <authorList>
            <person name="Berezikov E."/>
        </authorList>
    </citation>
    <scope>NUCLEOTIDE SEQUENCE [LARGE SCALE GENOMIC DNA]</scope>
    <source>
        <strain evidence="6">DV1</strain>
        <tissue evidence="6">Whole organism</tissue>
    </source>
</reference>
<dbReference type="GO" id="GO:0005886">
    <property type="term" value="C:plasma membrane"/>
    <property type="evidence" value="ECO:0007669"/>
    <property type="project" value="TreeGrafter"/>
</dbReference>
<feature type="domain" description="Protein kinase" evidence="5">
    <location>
        <begin position="349"/>
        <end position="645"/>
    </location>
</feature>
<dbReference type="Proteomes" id="UP000215902">
    <property type="component" value="Unassembled WGS sequence"/>
</dbReference>
<dbReference type="PANTHER" id="PTHR24416:SF580">
    <property type="entry name" value="DISCOIDIN DOMAIN RECEPTOR, ISOFORM F"/>
    <property type="match status" value="1"/>
</dbReference>
<dbReference type="InterPro" id="IPR050122">
    <property type="entry name" value="RTK"/>
</dbReference>
<keyword evidence="4" id="KW-0812">Transmembrane</keyword>
<dbReference type="Gene3D" id="3.30.200.20">
    <property type="entry name" value="Phosphorylase Kinase, domain 1"/>
    <property type="match status" value="1"/>
</dbReference>
<feature type="non-terminal residue" evidence="6">
    <location>
        <position position="1"/>
    </location>
</feature>
<evidence type="ECO:0000259" key="5">
    <source>
        <dbReference type="PROSITE" id="PS50011"/>
    </source>
</evidence>
<sequence length="668" mass="72480">GGGGSELAYIALISACLLGSTLLLLVVGLFCIRRRRHCRRRRLFGKAIGFGFIGAGNGGSGGCSMSGLPSKSTTASPAAGAAGAAADSTDATIGAAVHLDFGGSGRPAVLGTYNSLPESDEEEEEDEKRLEAMDNFDEEEEDEIGDGVGDRRALHRVAQNGAERRRRRKQQQQHQPRGHKLHSRTSHEYASASLCGPRLSQMHSQTTQQQQQQQQPLYFHYASSPLPPCPQAPLLLLNANGGGGGGGGGGQQPQQPLYARGLCGVPLLGSNGAAGPLLPPLPPPPPVPRFPSDLNIQGCTGTAVYACPPAIDSDRRHADDDDDDDDDDEAVPAAERQVLADLEVLAEAVTLRDRLGVGQYGEVRLVDWRPAPASAPVPAAAKILRPDAGAQARRDFRRETRLLARLRDPNIVRLLAVVSESMANGDGTTTATARRRQTMLLVEFAEFGDLHQLLLRRTPAEALDSPAKCHGCLVHLASQVASGMKYLEAMQVAHRDLACRNCLLGAGCQVKICDFGMSRPLYSASYCRVNVAGDGASNAGATVALPVRWMSWEAALHGRFSSRSDAWSFAVLLWELLTFCRELPLAQLTDQQVVENCRRVMDGEQSALRPSRPTDCQRELYDLMSECWQRDESRRPRFREMHLFLRRKCIGFCAETDWLMRHLTLADG</sequence>
<feature type="compositionally biased region" description="Acidic residues" evidence="3">
    <location>
        <begin position="134"/>
        <end position="145"/>
    </location>
</feature>
<dbReference type="GO" id="GO:0010976">
    <property type="term" value="P:positive regulation of neuron projection development"/>
    <property type="evidence" value="ECO:0007669"/>
    <property type="project" value="TreeGrafter"/>
</dbReference>
<dbReference type="PROSITE" id="PS00107">
    <property type="entry name" value="PROTEIN_KINASE_ATP"/>
    <property type="match status" value="1"/>
</dbReference>
<protein>
    <recommendedName>
        <fullName evidence="5">Protein kinase domain-containing protein</fullName>
    </recommendedName>
</protein>
<dbReference type="GO" id="GO:0043235">
    <property type="term" value="C:receptor complex"/>
    <property type="evidence" value="ECO:0007669"/>
    <property type="project" value="TreeGrafter"/>
</dbReference>
<dbReference type="PANTHER" id="PTHR24416">
    <property type="entry name" value="TYROSINE-PROTEIN KINASE RECEPTOR"/>
    <property type="match status" value="1"/>
</dbReference>
<dbReference type="GO" id="GO:0051897">
    <property type="term" value="P:positive regulation of phosphatidylinositol 3-kinase/protein kinase B signal transduction"/>
    <property type="evidence" value="ECO:0007669"/>
    <property type="project" value="TreeGrafter"/>
</dbReference>
<proteinExistence type="predicted"/>
<feature type="binding site" evidence="2">
    <location>
        <position position="382"/>
    </location>
    <ligand>
        <name>ATP</name>
        <dbReference type="ChEBI" id="CHEBI:30616"/>
    </ligand>
</feature>